<accession>A0ABN2G6P6</accession>
<feature type="domain" description="Solute-binding protein family 5" evidence="1">
    <location>
        <begin position="90"/>
        <end position="465"/>
    </location>
</feature>
<dbReference type="PANTHER" id="PTHR30290">
    <property type="entry name" value="PERIPLASMIC BINDING COMPONENT OF ABC TRANSPORTER"/>
    <property type="match status" value="1"/>
</dbReference>
<dbReference type="Gene3D" id="3.10.105.10">
    <property type="entry name" value="Dipeptide-binding Protein, Domain 3"/>
    <property type="match status" value="1"/>
</dbReference>
<evidence type="ECO:0000313" key="3">
    <source>
        <dbReference type="Proteomes" id="UP001500618"/>
    </source>
</evidence>
<dbReference type="Gene3D" id="3.40.190.10">
    <property type="entry name" value="Periplasmic binding protein-like II"/>
    <property type="match status" value="1"/>
</dbReference>
<name>A0ABN2G6P6_9ACTN</name>
<dbReference type="CDD" id="cd08506">
    <property type="entry name" value="PBP2_clavulanate_OppA2"/>
    <property type="match status" value="1"/>
</dbReference>
<keyword evidence="3" id="KW-1185">Reference proteome</keyword>
<dbReference type="Pfam" id="PF00496">
    <property type="entry name" value="SBP_bac_5"/>
    <property type="match status" value="1"/>
</dbReference>
<dbReference type="PIRSF" id="PIRSF002741">
    <property type="entry name" value="MppA"/>
    <property type="match status" value="1"/>
</dbReference>
<dbReference type="EMBL" id="BAAANY010000005">
    <property type="protein sequence ID" value="GAA1665909.1"/>
    <property type="molecule type" value="Genomic_DNA"/>
</dbReference>
<comment type="caution">
    <text evidence="2">The sequence shown here is derived from an EMBL/GenBank/DDBJ whole genome shotgun (WGS) entry which is preliminary data.</text>
</comment>
<proteinExistence type="predicted"/>
<dbReference type="PROSITE" id="PS51257">
    <property type="entry name" value="PROKAR_LIPOPROTEIN"/>
    <property type="match status" value="1"/>
</dbReference>
<sequence>MRKNPATRLIAGIVVLLLAGGCGTSGSDRPSAGQDHRGGTLHILDQSDFDHLDPARNYPPSQLHLETLYAPTLTSYVNAPGLAGTEVGADAATDTGRPNADATQWSFTLRDNLTWQDGRPVTCADFRYGVNRSFSDLLPGGPTYQKAYLRGGDTYSGIYQDPRGIPSVTCSEQTITYQLKYPVPDFRYAVSMGIFAAVRQDRDTRTKYDDQPFSYGPYMIKTHVRDQSLTLVRNPYWDQGLDHIRKNLPDVLSFTFGLSREVITDRLIQDRDTDQQTIPFANTTVSPEQLSQVLGNPKLRSRTFSGYTGSTSFIAINTRKVPDVRCRQAYSYAMNKQTYVTVLGGPATGDYANTVAGPSMKAYRAAPATDPRGDPAKARQLLAQASDCPRTIKYDYAQTPVSDRTAAAVKDAFARAGITVLPTPIARKEFYSTVGKPGTEDELVNTGFIPDWPSGAALYPPLFDGRQILSDGNSNFSLLDDPKVNQAIRAAEAEPDTRKAQTLWAQVDRLVMESAAIIPLQYVKVVILTGSKVTGARMHSEYFDISLLNVGVTT</sequence>
<evidence type="ECO:0000313" key="2">
    <source>
        <dbReference type="EMBL" id="GAA1665909.1"/>
    </source>
</evidence>
<dbReference type="InterPro" id="IPR030678">
    <property type="entry name" value="Peptide/Ni-bd"/>
</dbReference>
<dbReference type="InterPro" id="IPR039424">
    <property type="entry name" value="SBP_5"/>
</dbReference>
<reference evidence="2 3" key="1">
    <citation type="journal article" date="2019" name="Int. J. Syst. Evol. Microbiol.">
        <title>The Global Catalogue of Microorganisms (GCM) 10K type strain sequencing project: providing services to taxonomists for standard genome sequencing and annotation.</title>
        <authorList>
            <consortium name="The Broad Institute Genomics Platform"/>
            <consortium name="The Broad Institute Genome Sequencing Center for Infectious Disease"/>
            <person name="Wu L."/>
            <person name="Ma J."/>
        </authorList>
    </citation>
    <scope>NUCLEOTIDE SEQUENCE [LARGE SCALE GENOMIC DNA]</scope>
    <source>
        <strain evidence="2 3">JCM 14718</strain>
    </source>
</reference>
<protein>
    <submittedName>
        <fullName evidence="2">ABC transporter substrate-binding protein</fullName>
    </submittedName>
</protein>
<dbReference type="Proteomes" id="UP001500618">
    <property type="component" value="Unassembled WGS sequence"/>
</dbReference>
<dbReference type="SUPFAM" id="SSF53850">
    <property type="entry name" value="Periplasmic binding protein-like II"/>
    <property type="match status" value="1"/>
</dbReference>
<dbReference type="PANTHER" id="PTHR30290:SF83">
    <property type="entry name" value="ABC TRANSPORTER SUBSTRATE-BINDING PROTEIN"/>
    <property type="match status" value="1"/>
</dbReference>
<organism evidence="2 3">
    <name type="scientific">Fodinicola feengrottensis</name>
    <dbReference type="NCBI Taxonomy" id="435914"/>
    <lineage>
        <taxon>Bacteria</taxon>
        <taxon>Bacillati</taxon>
        <taxon>Actinomycetota</taxon>
        <taxon>Actinomycetes</taxon>
        <taxon>Mycobacteriales</taxon>
        <taxon>Fodinicola</taxon>
    </lineage>
</organism>
<evidence type="ECO:0000259" key="1">
    <source>
        <dbReference type="Pfam" id="PF00496"/>
    </source>
</evidence>
<dbReference type="RefSeq" id="WP_163566698.1">
    <property type="nucleotide sequence ID" value="NZ_BAAANY010000005.1"/>
</dbReference>
<gene>
    <name evidence="2" type="ORF">GCM10009765_14280</name>
</gene>
<dbReference type="InterPro" id="IPR000914">
    <property type="entry name" value="SBP_5_dom"/>
</dbReference>